<gene>
    <name evidence="2" type="ORF">SAMN05216499_105320</name>
</gene>
<feature type="compositionally biased region" description="Polar residues" evidence="1">
    <location>
        <begin position="78"/>
        <end position="91"/>
    </location>
</feature>
<protein>
    <submittedName>
        <fullName evidence="2">Uncharacterized protein</fullName>
    </submittedName>
</protein>
<dbReference type="STRING" id="310782.SAMN05216499_105320"/>
<evidence type="ECO:0000313" key="2">
    <source>
        <dbReference type="EMBL" id="SHL69582.1"/>
    </source>
</evidence>
<keyword evidence="3" id="KW-1185">Reference proteome</keyword>
<evidence type="ECO:0000256" key="1">
    <source>
        <dbReference type="SAM" id="MobiDB-lite"/>
    </source>
</evidence>
<sequence length="113" mass="12219">MTHPATTPPADQAAPWTIARIQNTLTNETLIRRFLLDLTHAPEPRVMEVFAAWQQVAATIEAHAARQPPAATTGLPGNPQNSPAPNISQSRGAPPQDADYPQVAEAQDRRGRP</sequence>
<feature type="region of interest" description="Disordered" evidence="1">
    <location>
        <begin position="62"/>
        <end position="113"/>
    </location>
</feature>
<name>A0A1M7CQW2_9ACTN</name>
<accession>A0A1M7CQW2</accession>
<dbReference type="RefSeq" id="WP_073496759.1">
    <property type="nucleotide sequence ID" value="NZ_FRBI01000005.1"/>
</dbReference>
<organism evidence="2 3">
    <name type="scientific">Actinacidiphila paucisporea</name>
    <dbReference type="NCBI Taxonomy" id="310782"/>
    <lineage>
        <taxon>Bacteria</taxon>
        <taxon>Bacillati</taxon>
        <taxon>Actinomycetota</taxon>
        <taxon>Actinomycetes</taxon>
        <taxon>Kitasatosporales</taxon>
        <taxon>Streptomycetaceae</taxon>
        <taxon>Actinacidiphila</taxon>
    </lineage>
</organism>
<dbReference type="AlphaFoldDB" id="A0A1M7CQW2"/>
<evidence type="ECO:0000313" key="3">
    <source>
        <dbReference type="Proteomes" id="UP000184111"/>
    </source>
</evidence>
<reference evidence="2 3" key="1">
    <citation type="submission" date="2016-11" db="EMBL/GenBank/DDBJ databases">
        <authorList>
            <person name="Jaros S."/>
            <person name="Januszkiewicz K."/>
            <person name="Wedrychowicz H."/>
        </authorList>
    </citation>
    <scope>NUCLEOTIDE SEQUENCE [LARGE SCALE GENOMIC DNA]</scope>
    <source>
        <strain evidence="2 3">CGMCC 4.2025</strain>
    </source>
</reference>
<dbReference type="OrthoDB" id="4239320at2"/>
<dbReference type="EMBL" id="FRBI01000005">
    <property type="protein sequence ID" value="SHL69582.1"/>
    <property type="molecule type" value="Genomic_DNA"/>
</dbReference>
<dbReference type="Proteomes" id="UP000184111">
    <property type="component" value="Unassembled WGS sequence"/>
</dbReference>
<proteinExistence type="predicted"/>